<feature type="region of interest" description="Disordered" evidence="1">
    <location>
        <begin position="36"/>
        <end position="64"/>
    </location>
</feature>
<reference evidence="2" key="1">
    <citation type="submission" date="2020-04" db="EMBL/GenBank/DDBJ databases">
        <authorList>
            <person name="Alioto T."/>
            <person name="Alioto T."/>
            <person name="Gomez Garrido J."/>
        </authorList>
    </citation>
    <scope>NUCLEOTIDE SEQUENCE</scope>
    <source>
        <strain evidence="2">A484AB</strain>
    </source>
</reference>
<dbReference type="OrthoDB" id="5982977at2759"/>
<protein>
    <submittedName>
        <fullName evidence="2">Uncharacterized protein</fullName>
    </submittedName>
</protein>
<organism evidence="2 3">
    <name type="scientific">Paramuricea clavata</name>
    <name type="common">Red gorgonian</name>
    <name type="synonym">Violescent sea-whip</name>
    <dbReference type="NCBI Taxonomy" id="317549"/>
    <lineage>
        <taxon>Eukaryota</taxon>
        <taxon>Metazoa</taxon>
        <taxon>Cnidaria</taxon>
        <taxon>Anthozoa</taxon>
        <taxon>Octocorallia</taxon>
        <taxon>Malacalcyonacea</taxon>
        <taxon>Plexauridae</taxon>
        <taxon>Paramuricea</taxon>
    </lineage>
</organism>
<dbReference type="InterPro" id="IPR006580">
    <property type="entry name" value="Znf_TTF"/>
</dbReference>
<evidence type="ECO:0000256" key="1">
    <source>
        <dbReference type="SAM" id="MobiDB-lite"/>
    </source>
</evidence>
<dbReference type="Proteomes" id="UP001152795">
    <property type="component" value="Unassembled WGS sequence"/>
</dbReference>
<comment type="caution">
    <text evidence="2">The sequence shown here is derived from an EMBL/GenBank/DDBJ whole genome shotgun (WGS) entry which is preliminary data.</text>
</comment>
<dbReference type="EMBL" id="CACRXK020000314">
    <property type="protein sequence ID" value="CAB3980695.1"/>
    <property type="molecule type" value="Genomic_DNA"/>
</dbReference>
<gene>
    <name evidence="2" type="ORF">PACLA_8A028711</name>
</gene>
<keyword evidence="3" id="KW-1185">Reference proteome</keyword>
<accession>A0A6S7FLL7</accession>
<evidence type="ECO:0000313" key="2">
    <source>
        <dbReference type="EMBL" id="CAB3980695.1"/>
    </source>
</evidence>
<name>A0A6S7FLL7_PARCT</name>
<dbReference type="PANTHER" id="PTHR45749:SF21">
    <property type="entry name" value="DUF4371 DOMAIN-CONTAINING PROTEIN"/>
    <property type="match status" value="1"/>
</dbReference>
<feature type="compositionally biased region" description="Polar residues" evidence="1">
    <location>
        <begin position="51"/>
        <end position="64"/>
    </location>
</feature>
<dbReference type="AlphaFoldDB" id="A0A6S7FLL7"/>
<sequence>MFTDIGASDKSQPGLSYSKTATDLVIELGAAKPQDLETVSQDEVSKPAFSDGTTSEIGVPERSTQLSEPLPLVSDIDFNDLNQPILHDYPAKKFGNETFSHKFNPLWFKQYPWLSYEANDDQCVCFPCRKFGNDNSFVYSNWKKSEKLRKHRNSEKHITAMTKWALFKANKSRNTSVLEQLSRAHKENVDCNRRYLRVIIECLMHNVQQNSPLRGHNESRDHIWEVSDTNRGNFIETLHFCCKDMPWLKNMLQSQLKAHAQ</sequence>
<evidence type="ECO:0000313" key="3">
    <source>
        <dbReference type="Proteomes" id="UP001152795"/>
    </source>
</evidence>
<proteinExistence type="predicted"/>
<dbReference type="PANTHER" id="PTHR45749">
    <property type="match status" value="1"/>
</dbReference>
<dbReference type="SMART" id="SM00597">
    <property type="entry name" value="ZnF_TTF"/>
    <property type="match status" value="1"/>
</dbReference>